<feature type="chain" id="PRO_5013284222" evidence="1">
    <location>
        <begin position="25"/>
        <end position="194"/>
    </location>
</feature>
<keyword evidence="3" id="KW-1185">Reference proteome</keyword>
<proteinExistence type="predicted"/>
<protein>
    <submittedName>
        <fullName evidence="2">Uncharacterized protein</fullName>
    </submittedName>
</protein>
<evidence type="ECO:0000313" key="3">
    <source>
        <dbReference type="Proteomes" id="UP000219353"/>
    </source>
</evidence>
<feature type="signal peptide" evidence="1">
    <location>
        <begin position="1"/>
        <end position="24"/>
    </location>
</feature>
<dbReference type="PROSITE" id="PS51257">
    <property type="entry name" value="PROKAR_LIPOPROTEIN"/>
    <property type="match status" value="1"/>
</dbReference>
<organism evidence="2 3">
    <name type="scientific">Arsukibacterium tuosuense</name>
    <dbReference type="NCBI Taxonomy" id="1323745"/>
    <lineage>
        <taxon>Bacteria</taxon>
        <taxon>Pseudomonadati</taxon>
        <taxon>Pseudomonadota</taxon>
        <taxon>Gammaproteobacteria</taxon>
        <taxon>Chromatiales</taxon>
        <taxon>Chromatiaceae</taxon>
        <taxon>Arsukibacterium</taxon>
    </lineage>
</organism>
<keyword evidence="1" id="KW-0732">Signal</keyword>
<evidence type="ECO:0000256" key="1">
    <source>
        <dbReference type="SAM" id="SignalP"/>
    </source>
</evidence>
<reference evidence="3" key="1">
    <citation type="submission" date="2017-09" db="EMBL/GenBank/DDBJ databases">
        <authorList>
            <person name="Varghese N."/>
            <person name="Submissions S."/>
        </authorList>
    </citation>
    <scope>NUCLEOTIDE SEQUENCE [LARGE SCALE GENOMIC DNA]</scope>
    <source>
        <strain evidence="3">CGMCC 1.12461</strain>
    </source>
</reference>
<evidence type="ECO:0000313" key="2">
    <source>
        <dbReference type="EMBL" id="SNY52475.1"/>
    </source>
</evidence>
<accession>A0A285IWR1</accession>
<name>A0A285IWR1_9GAMM</name>
<gene>
    <name evidence="2" type="ORF">SAMN06297280_2131</name>
</gene>
<sequence length="194" mass="21792">MHWCRSFIYIVSLLSLLGCTTATLVQPYDERLLTGSEQFYRNAATIIEHSRSQSPVERPTVEDSNHPGHIANMDNLYAELLIDTNILLLRALANSELVDETGQRLQSKITGYIDNALPSNCDNSADDVRAEFSSLTVKNFVDLKCLVVTWQAQHEAAPGKVLTQADWSRRHLSLIRFIVAVQQAEVAKLRQTSH</sequence>
<dbReference type="OrthoDB" id="7031073at2"/>
<dbReference type="EMBL" id="OBEB01000004">
    <property type="protein sequence ID" value="SNY52475.1"/>
    <property type="molecule type" value="Genomic_DNA"/>
</dbReference>
<dbReference type="RefSeq" id="WP_097111381.1">
    <property type="nucleotide sequence ID" value="NZ_OBEB01000004.1"/>
</dbReference>
<dbReference type="AlphaFoldDB" id="A0A285IWR1"/>
<dbReference type="Proteomes" id="UP000219353">
    <property type="component" value="Unassembled WGS sequence"/>
</dbReference>